<comment type="caution">
    <text evidence="13">The sequence shown here is derived from an EMBL/GenBank/DDBJ whole genome shotgun (WGS) entry which is preliminary data.</text>
</comment>
<dbReference type="Pfam" id="PF25917">
    <property type="entry name" value="BSH_RND"/>
    <property type="match status" value="1"/>
</dbReference>
<dbReference type="RefSeq" id="WP_011975076.1">
    <property type="nucleotide sequence ID" value="NZ_CP104147.1"/>
</dbReference>
<keyword evidence="14" id="KW-1185">Reference proteome</keyword>
<dbReference type="InterPro" id="IPR050739">
    <property type="entry name" value="MFP"/>
</dbReference>
<feature type="coiled-coil region" evidence="10">
    <location>
        <begin position="286"/>
        <end position="313"/>
    </location>
</feature>
<dbReference type="InterPro" id="IPR010129">
    <property type="entry name" value="T1SS_HlyD"/>
</dbReference>
<dbReference type="Gene3D" id="2.40.30.170">
    <property type="match status" value="1"/>
</dbReference>
<dbReference type="PANTHER" id="PTHR30386">
    <property type="entry name" value="MEMBRANE FUSION SUBUNIT OF EMRAB-TOLC MULTIDRUG EFFLUX PUMP"/>
    <property type="match status" value="1"/>
</dbReference>
<evidence type="ECO:0000313" key="14">
    <source>
        <dbReference type="Proteomes" id="UP001190825"/>
    </source>
</evidence>
<comment type="similarity">
    <text evidence="2 9">Belongs to the membrane fusion protein (MFP) (TC 8.A.1) family.</text>
</comment>
<evidence type="ECO:0000256" key="1">
    <source>
        <dbReference type="ARBA" id="ARBA00004377"/>
    </source>
</evidence>
<organism evidence="13 14">
    <name type="scientific">Sinorhizobium medicae</name>
    <dbReference type="NCBI Taxonomy" id="110321"/>
    <lineage>
        <taxon>Bacteria</taxon>
        <taxon>Pseudomonadati</taxon>
        <taxon>Pseudomonadota</taxon>
        <taxon>Alphaproteobacteria</taxon>
        <taxon>Hyphomicrobiales</taxon>
        <taxon>Rhizobiaceae</taxon>
        <taxon>Sinorhizobium/Ensifer group</taxon>
        <taxon>Sinorhizobium</taxon>
    </lineage>
</organism>
<dbReference type="GeneID" id="61612284"/>
<evidence type="ECO:0000256" key="7">
    <source>
        <dbReference type="ARBA" id="ARBA00022989"/>
    </source>
</evidence>
<proteinExistence type="inferred from homology"/>
<keyword evidence="3 9" id="KW-0813">Transport</keyword>
<dbReference type="PROSITE" id="PS00543">
    <property type="entry name" value="HLYD_FAMILY"/>
    <property type="match status" value="1"/>
</dbReference>
<accession>A0ABX4TA13</accession>
<keyword evidence="7 9" id="KW-1133">Transmembrane helix</keyword>
<gene>
    <name evidence="13" type="ORF">BMJ33_36740</name>
</gene>
<evidence type="ECO:0000256" key="6">
    <source>
        <dbReference type="ARBA" id="ARBA00022692"/>
    </source>
</evidence>
<protein>
    <recommendedName>
        <fullName evidence="9">Membrane fusion protein (MFP) family protein</fullName>
    </recommendedName>
</protein>
<feature type="domain" description="AprE-like beta-barrel" evidence="12">
    <location>
        <begin position="357"/>
        <end position="408"/>
    </location>
</feature>
<dbReference type="EMBL" id="NBUC01000200">
    <property type="protein sequence ID" value="PLT90254.1"/>
    <property type="molecule type" value="Genomic_DNA"/>
</dbReference>
<evidence type="ECO:0000256" key="5">
    <source>
        <dbReference type="ARBA" id="ARBA00022519"/>
    </source>
</evidence>
<dbReference type="Gene3D" id="2.40.50.100">
    <property type="match status" value="1"/>
</dbReference>
<feature type="domain" description="Multidrug resistance protein MdtA-like barrel-sandwich hybrid" evidence="11">
    <location>
        <begin position="95"/>
        <end position="349"/>
    </location>
</feature>
<feature type="transmembrane region" description="Helical" evidence="9">
    <location>
        <begin position="43"/>
        <end position="60"/>
    </location>
</feature>
<dbReference type="Proteomes" id="UP001190825">
    <property type="component" value="Unassembled WGS sequence"/>
</dbReference>
<keyword evidence="5 9" id="KW-0997">Cell inner membrane</keyword>
<dbReference type="NCBIfam" id="TIGR01843">
    <property type="entry name" value="type_I_hlyD"/>
    <property type="match status" value="1"/>
</dbReference>
<evidence type="ECO:0000259" key="12">
    <source>
        <dbReference type="Pfam" id="PF26002"/>
    </source>
</evidence>
<evidence type="ECO:0000256" key="3">
    <source>
        <dbReference type="ARBA" id="ARBA00022448"/>
    </source>
</evidence>
<keyword evidence="4 9" id="KW-1003">Cell membrane</keyword>
<evidence type="ECO:0000256" key="2">
    <source>
        <dbReference type="ARBA" id="ARBA00009477"/>
    </source>
</evidence>
<feature type="coiled-coil region" evidence="10">
    <location>
        <begin position="184"/>
        <end position="211"/>
    </location>
</feature>
<evidence type="ECO:0000256" key="10">
    <source>
        <dbReference type="SAM" id="Coils"/>
    </source>
</evidence>
<dbReference type="PANTHER" id="PTHR30386:SF27">
    <property type="entry name" value="MEMBRANE FUSION PROTEIN (MFP) FAMILY PROTEIN"/>
    <property type="match status" value="1"/>
</dbReference>
<evidence type="ECO:0000256" key="9">
    <source>
        <dbReference type="RuleBase" id="RU365093"/>
    </source>
</evidence>
<evidence type="ECO:0000256" key="8">
    <source>
        <dbReference type="ARBA" id="ARBA00023136"/>
    </source>
</evidence>
<dbReference type="InterPro" id="IPR058625">
    <property type="entry name" value="MdtA-like_BSH"/>
</dbReference>
<keyword evidence="6 9" id="KW-0812">Transmembrane</keyword>
<dbReference type="InterPro" id="IPR058982">
    <property type="entry name" value="Beta-barrel_AprE"/>
</dbReference>
<evidence type="ECO:0000259" key="11">
    <source>
        <dbReference type="Pfam" id="PF25917"/>
    </source>
</evidence>
<keyword evidence="8 9" id="KW-0472">Membrane</keyword>
<reference evidence="13 14" key="1">
    <citation type="journal article" date="2018" name="FEMS Microbiol. Ecol.">
        <title>Co-invading symbiotic mutualists of Medicago polymorpha retain high ancestral diversity and contain diverse accessory genomes.</title>
        <authorList>
            <person name="Porter S.S."/>
            <person name="Faber-Hammond J.J."/>
            <person name="Friesen M.L."/>
        </authorList>
    </citation>
    <scope>NUCLEOTIDE SEQUENCE [LARGE SCALE GENOMIC DNA]</scope>
    <source>
        <strain evidence="13 14">Str16</strain>
    </source>
</reference>
<evidence type="ECO:0000256" key="4">
    <source>
        <dbReference type="ARBA" id="ARBA00022475"/>
    </source>
</evidence>
<comment type="subcellular location">
    <subcellularLocation>
        <location evidence="1 9">Cell inner membrane</location>
        <topology evidence="1 9">Single-pass membrane protein</topology>
    </subcellularLocation>
</comment>
<evidence type="ECO:0000313" key="13">
    <source>
        <dbReference type="EMBL" id="PLT90254.1"/>
    </source>
</evidence>
<dbReference type="InterPro" id="IPR006144">
    <property type="entry name" value="Secretion_HlyD_CS"/>
</dbReference>
<name>A0ABX4TA13_9HYPH</name>
<keyword evidence="10" id="KW-0175">Coiled coil</keyword>
<sequence length="491" mass="53276">MKRSSSFWKLPRGSSHRRRDDAEFLPAALEILETPPSPIRASLIWLLCALAAGALLWSWIGTFDIVATSQGKIQPLGRVKVIQSLETSKTRSVPVANGQEVKAGDLLVDLDDTELRADADMLSIGLAALRADISRRDHALVLASELGIDAEATSSRKPAAEIVFPSGIPPQIRRREQAVLEADISELVSLLDRIRAQKRQKEAEVARLSSTINAQRTLVATLGERVSMRTSLFNSQSGSKAEVINAAEISQRAEAELAERVGQMAEAETGLQVLVAERTSAIRAFIAENARQRADVARRADEQEQQLRKITARLGSMKIHSPIDGTVQATAITTIGQIVSSGTELMRVVPLVGPIEIEAYLPNKDIGFVSAGMAAVIKIEAFPFTRFGVVEGKVVQVATDAIPEPDAQQIEGAAAKEIESLIPIGNVQRMQNLVFPVTVRPNRTTITVNGRVMPLKPGMAVTVEIKTGRRRILEYLFSPIAKVGSEAMGER</sequence>
<dbReference type="Pfam" id="PF26002">
    <property type="entry name" value="Beta-barrel_AprE"/>
    <property type="match status" value="1"/>
</dbReference>
<dbReference type="PRINTS" id="PR01490">
    <property type="entry name" value="RTXTOXIND"/>
</dbReference>